<evidence type="ECO:0000313" key="1">
    <source>
        <dbReference type="Ensembl" id="ENSXMAP00000035841.1"/>
    </source>
</evidence>
<accession>A0A3B5R020</accession>
<reference evidence="1" key="3">
    <citation type="submission" date="2025-08" db="UniProtKB">
        <authorList>
            <consortium name="Ensembl"/>
        </authorList>
    </citation>
    <scope>IDENTIFICATION</scope>
    <source>
        <strain evidence="1">JP 163 A</strain>
    </source>
</reference>
<organism evidence="1 2">
    <name type="scientific">Xiphophorus maculatus</name>
    <name type="common">Southern platyfish</name>
    <name type="synonym">Platypoecilus maculatus</name>
    <dbReference type="NCBI Taxonomy" id="8083"/>
    <lineage>
        <taxon>Eukaryota</taxon>
        <taxon>Metazoa</taxon>
        <taxon>Chordata</taxon>
        <taxon>Craniata</taxon>
        <taxon>Vertebrata</taxon>
        <taxon>Euteleostomi</taxon>
        <taxon>Actinopterygii</taxon>
        <taxon>Neopterygii</taxon>
        <taxon>Teleostei</taxon>
        <taxon>Neoteleostei</taxon>
        <taxon>Acanthomorphata</taxon>
        <taxon>Ovalentaria</taxon>
        <taxon>Atherinomorphae</taxon>
        <taxon>Cyprinodontiformes</taxon>
        <taxon>Poeciliidae</taxon>
        <taxon>Poeciliinae</taxon>
        <taxon>Xiphophorus</taxon>
    </lineage>
</organism>
<reference evidence="1" key="4">
    <citation type="submission" date="2025-09" db="UniProtKB">
        <authorList>
            <consortium name="Ensembl"/>
        </authorList>
    </citation>
    <scope>IDENTIFICATION</scope>
    <source>
        <strain evidence="1">JP 163 A</strain>
    </source>
</reference>
<evidence type="ECO:0000313" key="2">
    <source>
        <dbReference type="Proteomes" id="UP000002852"/>
    </source>
</evidence>
<dbReference type="AlphaFoldDB" id="A0A3B5R020"/>
<dbReference type="GeneTree" id="ENSGT00940000177687"/>
<protein>
    <submittedName>
        <fullName evidence="1">Uncharacterized protein</fullName>
    </submittedName>
</protein>
<name>A0A3B5R020_XIPMA</name>
<dbReference type="Ensembl" id="ENSXMAT00000028915.1">
    <property type="protein sequence ID" value="ENSXMAP00000035841.1"/>
    <property type="gene ID" value="ENSXMAG00000022205.1"/>
</dbReference>
<reference evidence="2" key="2">
    <citation type="journal article" date="2013" name="Nat. Genet.">
        <title>The genome of the platyfish, Xiphophorus maculatus, provides insights into evolutionary adaptation and several complex traits.</title>
        <authorList>
            <person name="Schartl M."/>
            <person name="Walter R.B."/>
            <person name="Shen Y."/>
            <person name="Garcia T."/>
            <person name="Catchen J."/>
            <person name="Amores A."/>
            <person name="Braasch I."/>
            <person name="Chalopin D."/>
            <person name="Volff J.N."/>
            <person name="Lesch K.P."/>
            <person name="Bisazza A."/>
            <person name="Minx P."/>
            <person name="Hillier L."/>
            <person name="Wilson R.K."/>
            <person name="Fuerstenberg S."/>
            <person name="Boore J."/>
            <person name="Searle S."/>
            <person name="Postlethwait J.H."/>
            <person name="Warren W.C."/>
        </authorList>
    </citation>
    <scope>NUCLEOTIDE SEQUENCE [LARGE SCALE GENOMIC DNA]</scope>
    <source>
        <strain evidence="2">JP 163 A</strain>
    </source>
</reference>
<keyword evidence="2" id="KW-1185">Reference proteome</keyword>
<dbReference type="InParanoid" id="A0A3B5R020"/>
<proteinExistence type="predicted"/>
<sequence length="96" mass="10651">MEDWLAIPTVVPSNDSPLFGSDRVLSLEDVNKAGAFILKAYMMSWALSWRRRGSSSLLLHSRKLLSVSVALLSTRILSRSLQTSRPVSATRTFSGR</sequence>
<dbReference type="Proteomes" id="UP000002852">
    <property type="component" value="Unassembled WGS sequence"/>
</dbReference>
<dbReference type="OMA" id="ILKAYMM"/>
<reference evidence="2" key="1">
    <citation type="submission" date="2012-01" db="EMBL/GenBank/DDBJ databases">
        <authorList>
            <person name="Walter R."/>
            <person name="Schartl M."/>
            <person name="Warren W."/>
        </authorList>
    </citation>
    <scope>NUCLEOTIDE SEQUENCE [LARGE SCALE GENOMIC DNA]</scope>
    <source>
        <strain evidence="2">JP 163 A</strain>
    </source>
</reference>